<dbReference type="PANTHER" id="PTHR43004:SF8">
    <property type="entry name" value="FAD-BINDING DOMAIN-CONTAINING PROTEIN-RELATED"/>
    <property type="match status" value="1"/>
</dbReference>
<evidence type="ECO:0000256" key="2">
    <source>
        <dbReference type="ARBA" id="ARBA00022827"/>
    </source>
</evidence>
<reference evidence="5" key="1">
    <citation type="journal article" date="2019" name="Int. J. Syst. Evol. Microbiol.">
        <title>The Global Catalogue of Microorganisms (GCM) 10K type strain sequencing project: providing services to taxonomists for standard genome sequencing and annotation.</title>
        <authorList>
            <consortium name="The Broad Institute Genomics Platform"/>
            <consortium name="The Broad Institute Genome Sequencing Center for Infectious Disease"/>
            <person name="Wu L."/>
            <person name="Ma J."/>
        </authorList>
    </citation>
    <scope>NUCLEOTIDE SEQUENCE [LARGE SCALE GENOMIC DNA]</scope>
    <source>
        <strain evidence="5">JCM 14902</strain>
    </source>
</reference>
<name>A0ABP5EGS2_9MICO</name>
<keyword evidence="4" id="KW-0503">Monooxygenase</keyword>
<sequence length="588" mass="63734">MSVPEEFDTDVLIVGLGPMGATTALALATYGIKVHAISRQNWLADTPRAHITNLRAAEVLRSLGIEEEIKQQATPWEWMGDTLFTTSLMGPEIARMRTWGTGDDRSGDYLRASPSSMVDIPQTLVEPILVNAAARRGAVISFNTEYRSSVQDADGVTVTLANRLTGVVYTQRVRYLVGADGAKSRVMQDAGLSVEGELARAGTVYAQFKGELGQYVAHRPSILNWIVNTDAAVGEIGLGLLRAVSPWDEWIAGWGFDITKGDPDLTHETAIARIRAYVGDPDFEPEIVSVGPWYVNEAYAPTYSAGRIFCGGDATHRHPPSSGLGSNTCIQDAFNLAWKLAYVIDGVAAPALLDSYTDERAPVGRQIVERANQSRRDYAPIREALAADQTGGASGLEKLREPTPAGARARRALEKAIELKNQEFNAQGTEMNQRYTSAAVIPDEDAVEEVWLRDRGLYVQPTTRPGAKIPHAWLVGKDGRRVSTLDIVGEGALTLITGLTGGAWAAAAARLDHPRLRVIVIGEPGVEDLYFEWQRSREVEEDGAVLVRPDGVVAWRSFVGATDADEASTKLEDVLAHVLGARVLAPTN</sequence>
<evidence type="ECO:0000256" key="1">
    <source>
        <dbReference type="ARBA" id="ARBA00022630"/>
    </source>
</evidence>
<evidence type="ECO:0000259" key="3">
    <source>
        <dbReference type="Pfam" id="PF01494"/>
    </source>
</evidence>
<dbReference type="Pfam" id="PF21274">
    <property type="entry name" value="Rng_hyd_C"/>
    <property type="match status" value="1"/>
</dbReference>
<feature type="domain" description="FAD-binding" evidence="3">
    <location>
        <begin position="8"/>
        <end position="371"/>
    </location>
</feature>
<dbReference type="InterPro" id="IPR002938">
    <property type="entry name" value="FAD-bd"/>
</dbReference>
<dbReference type="Gene3D" id="3.50.50.60">
    <property type="entry name" value="FAD/NAD(P)-binding domain"/>
    <property type="match status" value="1"/>
</dbReference>
<proteinExistence type="predicted"/>
<dbReference type="Gene3D" id="3.30.9.10">
    <property type="entry name" value="D-Amino Acid Oxidase, subunit A, domain 2"/>
    <property type="match status" value="1"/>
</dbReference>
<dbReference type="EMBL" id="BAAAOH010000001">
    <property type="protein sequence ID" value="GAA1996846.1"/>
    <property type="molecule type" value="Genomic_DNA"/>
</dbReference>
<dbReference type="Pfam" id="PF01494">
    <property type="entry name" value="FAD_binding_3"/>
    <property type="match status" value="1"/>
</dbReference>
<dbReference type="SUPFAM" id="SSF51905">
    <property type="entry name" value="FAD/NAD(P)-binding domain"/>
    <property type="match status" value="1"/>
</dbReference>
<dbReference type="PANTHER" id="PTHR43004">
    <property type="entry name" value="TRK SYSTEM POTASSIUM UPTAKE PROTEIN"/>
    <property type="match status" value="1"/>
</dbReference>
<protein>
    <submittedName>
        <fullName evidence="4">FAD-dependent monooxygenase</fullName>
    </submittedName>
</protein>
<dbReference type="PRINTS" id="PR00420">
    <property type="entry name" value="RNGMNOXGNASE"/>
</dbReference>
<keyword evidence="5" id="KW-1185">Reference proteome</keyword>
<dbReference type="InterPro" id="IPR050641">
    <property type="entry name" value="RIFMO-like"/>
</dbReference>
<accession>A0ABP5EGS2</accession>
<dbReference type="Proteomes" id="UP001500326">
    <property type="component" value="Unassembled WGS sequence"/>
</dbReference>
<organism evidence="4 5">
    <name type="scientific">Microbacterium pumilum</name>
    <dbReference type="NCBI Taxonomy" id="344165"/>
    <lineage>
        <taxon>Bacteria</taxon>
        <taxon>Bacillati</taxon>
        <taxon>Actinomycetota</taxon>
        <taxon>Actinomycetes</taxon>
        <taxon>Micrococcales</taxon>
        <taxon>Microbacteriaceae</taxon>
        <taxon>Microbacterium</taxon>
    </lineage>
</organism>
<evidence type="ECO:0000313" key="4">
    <source>
        <dbReference type="EMBL" id="GAA1996846.1"/>
    </source>
</evidence>
<dbReference type="GO" id="GO:0004497">
    <property type="term" value="F:monooxygenase activity"/>
    <property type="evidence" value="ECO:0007669"/>
    <property type="project" value="UniProtKB-KW"/>
</dbReference>
<dbReference type="RefSeq" id="WP_344065913.1">
    <property type="nucleotide sequence ID" value="NZ_BAAAOH010000001.1"/>
</dbReference>
<keyword evidence="2" id="KW-0274">FAD</keyword>
<evidence type="ECO:0000313" key="5">
    <source>
        <dbReference type="Proteomes" id="UP001500326"/>
    </source>
</evidence>
<dbReference type="InterPro" id="IPR036188">
    <property type="entry name" value="FAD/NAD-bd_sf"/>
</dbReference>
<dbReference type="Gene3D" id="3.40.30.120">
    <property type="match status" value="1"/>
</dbReference>
<keyword evidence="1" id="KW-0285">Flavoprotein</keyword>
<gene>
    <name evidence="4" type="ORF">GCM10009777_37310</name>
</gene>
<comment type="caution">
    <text evidence="4">The sequence shown here is derived from an EMBL/GenBank/DDBJ whole genome shotgun (WGS) entry which is preliminary data.</text>
</comment>
<keyword evidence="4" id="KW-0560">Oxidoreductase</keyword>